<gene>
    <name evidence="1" type="ORF">KO481_15200</name>
</gene>
<reference evidence="1 2" key="1">
    <citation type="submission" date="2021-06" db="EMBL/GenBank/DDBJ databases">
        <title>Actinomycetes sequencing.</title>
        <authorList>
            <person name="Shan Q."/>
        </authorList>
    </citation>
    <scope>NUCLEOTIDE SEQUENCE [LARGE SCALE GENOMIC DNA]</scope>
    <source>
        <strain evidence="1 2">NEAU-G5</strain>
    </source>
</reference>
<proteinExistence type="predicted"/>
<protein>
    <submittedName>
        <fullName evidence="1">ESX-1 secretion-associated protein</fullName>
    </submittedName>
</protein>
<dbReference type="RefSeq" id="WP_215917740.1">
    <property type="nucleotide sequence ID" value="NZ_JAHKNI010000004.1"/>
</dbReference>
<name>A0ABS6AZA5_9NOCA</name>
<accession>A0ABS6AZA5</accession>
<keyword evidence="2" id="KW-1185">Reference proteome</keyword>
<dbReference type="Pfam" id="PF10824">
    <property type="entry name" value="T7SS_ESX_EspC"/>
    <property type="match status" value="1"/>
</dbReference>
<dbReference type="InterPro" id="IPR022536">
    <property type="entry name" value="EspC"/>
</dbReference>
<organism evidence="1 2">
    <name type="scientific">Nocardia albiluteola</name>
    <dbReference type="NCBI Taxonomy" id="2842303"/>
    <lineage>
        <taxon>Bacteria</taxon>
        <taxon>Bacillati</taxon>
        <taxon>Actinomycetota</taxon>
        <taxon>Actinomycetes</taxon>
        <taxon>Mycobacteriales</taxon>
        <taxon>Nocardiaceae</taxon>
        <taxon>Nocardia</taxon>
    </lineage>
</organism>
<evidence type="ECO:0000313" key="1">
    <source>
        <dbReference type="EMBL" id="MBU3062865.1"/>
    </source>
</evidence>
<comment type="caution">
    <text evidence="1">The sequence shown here is derived from an EMBL/GenBank/DDBJ whole genome shotgun (WGS) entry which is preliminary data.</text>
</comment>
<dbReference type="Proteomes" id="UP000733379">
    <property type="component" value="Unassembled WGS sequence"/>
</dbReference>
<evidence type="ECO:0000313" key="2">
    <source>
        <dbReference type="Proteomes" id="UP000733379"/>
    </source>
</evidence>
<sequence length="198" mass="21305">MADQLDVDPKLLQEAADGINKIVGELSDVGIESTAVVGRGFSDTRLSPMEAGNESVREAFGTFCDRWSWGVRALVQDGNDIADTLNLAAGLYHEEDEEFSNMFKEAYADLTSNPHLTAQQVDAQSWGQTLSDNMVNNALHPDYSQKSFEQMAAHNFNDARAVIAAAPGVVANPITPWKSADPAAAVKARAILGQPGQK</sequence>
<dbReference type="EMBL" id="JAHKNI010000004">
    <property type="protein sequence ID" value="MBU3062865.1"/>
    <property type="molecule type" value="Genomic_DNA"/>
</dbReference>